<comment type="caution">
    <text evidence="2">The sequence shown here is derived from an EMBL/GenBank/DDBJ whole genome shotgun (WGS) entry which is preliminary data.</text>
</comment>
<dbReference type="InterPro" id="IPR006342">
    <property type="entry name" value="FkbM_mtfrase"/>
</dbReference>
<dbReference type="GO" id="GO:0008168">
    <property type="term" value="F:methyltransferase activity"/>
    <property type="evidence" value="ECO:0007669"/>
    <property type="project" value="UniProtKB-KW"/>
</dbReference>
<dbReference type="Pfam" id="PF05050">
    <property type="entry name" value="Methyltransf_21"/>
    <property type="match status" value="1"/>
</dbReference>
<reference evidence="2 3" key="1">
    <citation type="submission" date="2017-11" db="EMBL/GenBank/DDBJ databases">
        <title>Genomic Encyclopedia of Archaeal and Bacterial Type Strains, Phase II (KMG-II): From Individual Species to Whole Genera.</title>
        <authorList>
            <person name="Goeker M."/>
        </authorList>
    </citation>
    <scope>NUCLEOTIDE SEQUENCE [LARGE SCALE GENOMIC DNA]</scope>
    <source>
        <strain evidence="2 3">DSM 27268</strain>
    </source>
</reference>
<keyword evidence="2" id="KW-0489">Methyltransferase</keyword>
<dbReference type="EMBL" id="PGFG01000001">
    <property type="protein sequence ID" value="PJJ74691.1"/>
    <property type="molecule type" value="Genomic_DNA"/>
</dbReference>
<gene>
    <name evidence="2" type="ORF">BXY57_0253</name>
</gene>
<dbReference type="AlphaFoldDB" id="A0A2M9CS63"/>
<dbReference type="GO" id="GO:0032259">
    <property type="term" value="P:methylation"/>
    <property type="evidence" value="ECO:0007669"/>
    <property type="project" value="UniProtKB-KW"/>
</dbReference>
<proteinExistence type="predicted"/>
<dbReference type="InterPro" id="IPR029063">
    <property type="entry name" value="SAM-dependent_MTases_sf"/>
</dbReference>
<evidence type="ECO:0000313" key="2">
    <source>
        <dbReference type="EMBL" id="PJJ74691.1"/>
    </source>
</evidence>
<name>A0A2M9CS63_9BACT</name>
<dbReference type="PANTHER" id="PTHR34203">
    <property type="entry name" value="METHYLTRANSFERASE, FKBM FAMILY PROTEIN"/>
    <property type="match status" value="1"/>
</dbReference>
<dbReference type="PANTHER" id="PTHR34203:SF15">
    <property type="entry name" value="SLL1173 PROTEIN"/>
    <property type="match status" value="1"/>
</dbReference>
<dbReference type="NCBIfam" id="TIGR01444">
    <property type="entry name" value="fkbM_fam"/>
    <property type="match status" value="1"/>
</dbReference>
<dbReference type="Proteomes" id="UP000230000">
    <property type="component" value="Unassembled WGS sequence"/>
</dbReference>
<protein>
    <submittedName>
        <fullName evidence="2">FkbM family methyltransferase</fullName>
    </submittedName>
</protein>
<dbReference type="SUPFAM" id="SSF53335">
    <property type="entry name" value="S-adenosyl-L-methionine-dependent methyltransferases"/>
    <property type="match status" value="1"/>
</dbReference>
<accession>A0A2M9CS63</accession>
<keyword evidence="2" id="KW-0808">Transferase</keyword>
<sequence length="201" mass="23442">MGKYLRFPLALIPQKVVLRILQGELRRMKWIKGSSTNDCWISIYELNKQKLFYNTIQPGNIVYDLGAHVGFYTLLAAKAVGKYGRVFSFEPLNRNLFFLKKHIALNQLQNVIVLPYAVGNEHVFKCFYVGKNRFSEGHLSDHGNLKVEVIRMDEFMAGQQYPLPDVIKMDMEGSEYEALLGTKKLLEIKSRLFFWLRMEKR</sequence>
<evidence type="ECO:0000259" key="1">
    <source>
        <dbReference type="Pfam" id="PF05050"/>
    </source>
</evidence>
<keyword evidence="3" id="KW-1185">Reference proteome</keyword>
<feature type="domain" description="Methyltransferase FkbM" evidence="1">
    <location>
        <begin position="64"/>
        <end position="188"/>
    </location>
</feature>
<dbReference type="InterPro" id="IPR052514">
    <property type="entry name" value="SAM-dependent_MTase"/>
</dbReference>
<dbReference type="Gene3D" id="3.40.50.150">
    <property type="entry name" value="Vaccinia Virus protein VP39"/>
    <property type="match status" value="1"/>
</dbReference>
<organism evidence="2 3">
    <name type="scientific">Thermoflavifilum aggregans</name>
    <dbReference type="NCBI Taxonomy" id="454188"/>
    <lineage>
        <taxon>Bacteria</taxon>
        <taxon>Pseudomonadati</taxon>
        <taxon>Bacteroidota</taxon>
        <taxon>Chitinophagia</taxon>
        <taxon>Chitinophagales</taxon>
        <taxon>Chitinophagaceae</taxon>
        <taxon>Thermoflavifilum</taxon>
    </lineage>
</organism>
<evidence type="ECO:0000313" key="3">
    <source>
        <dbReference type="Proteomes" id="UP000230000"/>
    </source>
</evidence>